<sequence length="48" mass="5456">MINNIVLIALLISITLPINANALTKIEQQEARLNHLNNLSYEIKEIEL</sequence>
<evidence type="ECO:0000313" key="2">
    <source>
        <dbReference type="Proteomes" id="UP000626656"/>
    </source>
</evidence>
<gene>
    <name evidence="1" type="ORF">AZO1586I_310</name>
</gene>
<accession>A0ABN7G8J0</accession>
<dbReference type="Proteomes" id="UP000626656">
    <property type="component" value="Unassembled WGS sequence"/>
</dbReference>
<comment type="caution">
    <text evidence="1">The sequence shown here is derived from an EMBL/GenBank/DDBJ whole genome shotgun (WGS) entry which is preliminary data.</text>
</comment>
<feature type="non-terminal residue" evidence="1">
    <location>
        <position position="48"/>
    </location>
</feature>
<evidence type="ECO:0000313" key="1">
    <source>
        <dbReference type="EMBL" id="CAB5498281.1"/>
    </source>
</evidence>
<organism evidence="1 2">
    <name type="scientific">Bathymodiolus thermophilus thioautotrophic gill symbiont</name>
    <dbReference type="NCBI Taxonomy" id="2360"/>
    <lineage>
        <taxon>Bacteria</taxon>
        <taxon>Pseudomonadati</taxon>
        <taxon>Pseudomonadota</taxon>
        <taxon>Gammaproteobacteria</taxon>
        <taxon>sulfur-oxidizing symbionts</taxon>
    </lineage>
</organism>
<proteinExistence type="predicted"/>
<name>A0ABN7G8J0_9GAMM</name>
<reference evidence="1 2" key="1">
    <citation type="submission" date="2020-05" db="EMBL/GenBank/DDBJ databases">
        <authorList>
            <person name="Petersen J."/>
            <person name="Sayavedra L."/>
        </authorList>
    </citation>
    <scope>NUCLEOTIDE SEQUENCE [LARGE SCALE GENOMIC DNA]</scope>
    <source>
        <strain evidence="1">B azoricus SOX ET2 1586I</strain>
    </source>
</reference>
<keyword evidence="2" id="KW-1185">Reference proteome</keyword>
<protein>
    <submittedName>
        <fullName evidence="1">Uncharacterized protein</fullName>
    </submittedName>
</protein>
<dbReference type="EMBL" id="CAHJWF010000079">
    <property type="protein sequence ID" value="CAB5498281.1"/>
    <property type="molecule type" value="Genomic_DNA"/>
</dbReference>